<evidence type="ECO:0000313" key="2">
    <source>
        <dbReference type="Proteomes" id="UP000033956"/>
    </source>
</evidence>
<organism evidence="1 2">
    <name type="scientific">Microbacterium terrae</name>
    <dbReference type="NCBI Taxonomy" id="69369"/>
    <lineage>
        <taxon>Bacteria</taxon>
        <taxon>Bacillati</taxon>
        <taxon>Actinomycetota</taxon>
        <taxon>Actinomycetes</taxon>
        <taxon>Micrococcales</taxon>
        <taxon>Microbacteriaceae</taxon>
        <taxon>Microbacterium</taxon>
    </lineage>
</organism>
<proteinExistence type="predicted"/>
<sequence>MSVTNPVSEYEALLYVVDRLAQRFPDVDEDSITTLVVEQFERLDTARLRQFVPVLVEGAVIRMLRPKPSPSPQP</sequence>
<protein>
    <submittedName>
        <fullName evidence="1">Uncharacterized protein</fullName>
    </submittedName>
</protein>
<dbReference type="Gene3D" id="1.10.8.1060">
    <property type="entry name" value="Corynebacterium glutamicum thioredoxin-dependent arsenate reductase, N-terminal domain"/>
    <property type="match status" value="1"/>
</dbReference>
<dbReference type="NCBIfam" id="NF046112">
    <property type="entry name" value="MSMEG_6209_Nter"/>
    <property type="match status" value="1"/>
</dbReference>
<reference evidence="1 2" key="1">
    <citation type="submission" date="2015-02" db="EMBL/GenBank/DDBJ databases">
        <title>Draft genome sequences of ten Microbacterium spp. with emphasis on heavy metal contaminated environments.</title>
        <authorList>
            <person name="Corretto E."/>
        </authorList>
    </citation>
    <scope>NUCLEOTIDE SEQUENCE [LARGE SCALE GENOMIC DNA]</scope>
    <source>
        <strain evidence="1 2">DSM 12510</strain>
    </source>
</reference>
<evidence type="ECO:0000313" key="1">
    <source>
        <dbReference type="EMBL" id="KJL44651.1"/>
    </source>
</evidence>
<comment type="caution">
    <text evidence="1">The sequence shown here is derived from an EMBL/GenBank/DDBJ whole genome shotgun (WGS) entry which is preliminary data.</text>
</comment>
<gene>
    <name evidence="1" type="ORF">RS81_00485</name>
</gene>
<dbReference type="EMBL" id="JYIZ01000030">
    <property type="protein sequence ID" value="KJL44651.1"/>
    <property type="molecule type" value="Genomic_DNA"/>
</dbReference>
<dbReference type="AlphaFoldDB" id="A0A0M2HJY3"/>
<accession>A0A0M2HJY3</accession>
<dbReference type="RefSeq" id="WP_052682336.1">
    <property type="nucleotide sequence ID" value="NZ_BAAAUP010000003.1"/>
</dbReference>
<keyword evidence="2" id="KW-1185">Reference proteome</keyword>
<dbReference type="PATRIC" id="fig|92835.4.peg.497"/>
<name>A0A0M2HJY3_9MICO</name>
<dbReference type="Proteomes" id="UP000033956">
    <property type="component" value="Unassembled WGS sequence"/>
</dbReference>
<dbReference type="STRING" id="92835.RS81_00485"/>